<dbReference type="OrthoDB" id="5417714at2"/>
<dbReference type="RefSeq" id="WP_148045722.1">
    <property type="nucleotide sequence ID" value="NZ_RJVA01000012.1"/>
</dbReference>
<gene>
    <name evidence="1" type="ORF">EDC27_1837</name>
</gene>
<dbReference type="SUPFAM" id="SSF103025">
    <property type="entry name" value="Folate-binding domain"/>
    <property type="match status" value="1"/>
</dbReference>
<organism evidence="1 2">
    <name type="scientific">Desulfosoma caldarium</name>
    <dbReference type="NCBI Taxonomy" id="610254"/>
    <lineage>
        <taxon>Bacteria</taxon>
        <taxon>Pseudomonadati</taxon>
        <taxon>Thermodesulfobacteriota</taxon>
        <taxon>Syntrophobacteria</taxon>
        <taxon>Syntrophobacterales</taxon>
        <taxon>Syntrophobacteraceae</taxon>
        <taxon>Desulfosoma</taxon>
    </lineage>
</organism>
<comment type="caution">
    <text evidence="1">The sequence shown here is derived from an EMBL/GenBank/DDBJ whole genome shotgun (WGS) entry which is preliminary data.</text>
</comment>
<evidence type="ECO:0000313" key="2">
    <source>
        <dbReference type="Proteomes" id="UP000276223"/>
    </source>
</evidence>
<name>A0A3N1UQ17_9BACT</name>
<dbReference type="EMBL" id="RJVA01000012">
    <property type="protein sequence ID" value="ROQ92153.1"/>
    <property type="molecule type" value="Genomic_DNA"/>
</dbReference>
<reference evidence="1 2" key="1">
    <citation type="submission" date="2018-11" db="EMBL/GenBank/DDBJ databases">
        <title>Genomic Encyclopedia of Type Strains, Phase IV (KMG-IV): sequencing the most valuable type-strain genomes for metagenomic binning, comparative biology and taxonomic classification.</title>
        <authorList>
            <person name="Goeker M."/>
        </authorList>
    </citation>
    <scope>NUCLEOTIDE SEQUENCE [LARGE SCALE GENOMIC DNA]</scope>
    <source>
        <strain evidence="1 2">DSM 22027</strain>
    </source>
</reference>
<dbReference type="Gene3D" id="3.30.1360.120">
    <property type="entry name" value="Probable tRNA modification gtpase trme, domain 1"/>
    <property type="match status" value="1"/>
</dbReference>
<dbReference type="Proteomes" id="UP000276223">
    <property type="component" value="Unassembled WGS sequence"/>
</dbReference>
<keyword evidence="2" id="KW-1185">Reference proteome</keyword>
<dbReference type="AlphaFoldDB" id="A0A3N1UQ17"/>
<proteinExistence type="predicted"/>
<accession>A0A3N1UQ17</accession>
<dbReference type="InterPro" id="IPR027266">
    <property type="entry name" value="TrmE/GcvT-like"/>
</dbReference>
<sequence length="228" mass="25040">MAWRRQRVSPVDFAVRPAETVTRDGWTVVVRFEKEAQGPWIIDLSHRPKWDLQSAAIDEQNPWGLQIPKAPGDCVVENGLVVCRMNPMQAFLWDLGHKASGHPSVDGVTELTDGLCLLGFLGHGIQKIMEKLSPLDLQAPSKSGPYLIQGPVGSVPCQVVVFQQFDPMVAAVAFSRGYGQSMAEAFLAAGREIGLRPGGELRFLNWLNGAAGRNETASRYRQSSMFAH</sequence>
<evidence type="ECO:0000313" key="1">
    <source>
        <dbReference type="EMBL" id="ROQ92153.1"/>
    </source>
</evidence>
<protein>
    <submittedName>
        <fullName evidence="1">Uncharacterized protein</fullName>
    </submittedName>
</protein>